<evidence type="ECO:0000313" key="9">
    <source>
        <dbReference type="Proteomes" id="UP000692954"/>
    </source>
</evidence>
<dbReference type="Pfam" id="PF13445">
    <property type="entry name" value="zf-RING_UBOX"/>
    <property type="match status" value="1"/>
</dbReference>
<evidence type="ECO:0000259" key="6">
    <source>
        <dbReference type="PROSITE" id="PS50089"/>
    </source>
</evidence>
<dbReference type="InterPro" id="IPR027370">
    <property type="entry name" value="Znf-RING_euk"/>
</dbReference>
<gene>
    <name evidence="8" type="ORF">PSON_ATCC_30995.1.T1130148</name>
</gene>
<dbReference type="EMBL" id="CAJJDN010000113">
    <property type="protein sequence ID" value="CAD8117326.1"/>
    <property type="molecule type" value="Genomic_DNA"/>
</dbReference>
<dbReference type="GO" id="GO:0008270">
    <property type="term" value="F:zinc ion binding"/>
    <property type="evidence" value="ECO:0007669"/>
    <property type="project" value="UniProtKB-KW"/>
</dbReference>
<evidence type="ECO:0000256" key="5">
    <source>
        <dbReference type="SAM" id="MobiDB-lite"/>
    </source>
</evidence>
<keyword evidence="2 4" id="KW-0863">Zinc-finger</keyword>
<evidence type="ECO:0000256" key="3">
    <source>
        <dbReference type="ARBA" id="ARBA00022833"/>
    </source>
</evidence>
<evidence type="ECO:0000256" key="1">
    <source>
        <dbReference type="ARBA" id="ARBA00022723"/>
    </source>
</evidence>
<evidence type="ECO:0008006" key="10">
    <source>
        <dbReference type="Google" id="ProtNLM"/>
    </source>
</evidence>
<organism evidence="8 9">
    <name type="scientific">Paramecium sonneborni</name>
    <dbReference type="NCBI Taxonomy" id="65129"/>
    <lineage>
        <taxon>Eukaryota</taxon>
        <taxon>Sar</taxon>
        <taxon>Alveolata</taxon>
        <taxon>Ciliophora</taxon>
        <taxon>Intramacronucleata</taxon>
        <taxon>Oligohymenophorea</taxon>
        <taxon>Peniculida</taxon>
        <taxon>Parameciidae</taxon>
        <taxon>Paramecium</taxon>
    </lineage>
</organism>
<proteinExistence type="predicted"/>
<dbReference type="InterPro" id="IPR001841">
    <property type="entry name" value="Znf_RING"/>
</dbReference>
<dbReference type="Proteomes" id="UP000692954">
    <property type="component" value="Unassembled WGS sequence"/>
</dbReference>
<dbReference type="PANTHER" id="PTHR24103">
    <property type="entry name" value="E3 UBIQUITIN-PROTEIN LIGASE TRIM"/>
    <property type="match status" value="1"/>
</dbReference>
<comment type="caution">
    <text evidence="8">The sequence shown here is derived from an EMBL/GenBank/DDBJ whole genome shotgun (WGS) entry which is preliminary data.</text>
</comment>
<dbReference type="PROSITE" id="PS00518">
    <property type="entry name" value="ZF_RING_1"/>
    <property type="match status" value="1"/>
</dbReference>
<keyword evidence="9" id="KW-1185">Reference proteome</keyword>
<accession>A0A8S1QP64</accession>
<dbReference type="CDD" id="cd19756">
    <property type="entry name" value="Bbox2"/>
    <property type="match status" value="1"/>
</dbReference>
<feature type="region of interest" description="Disordered" evidence="5">
    <location>
        <begin position="401"/>
        <end position="449"/>
    </location>
</feature>
<dbReference type="InterPro" id="IPR000315">
    <property type="entry name" value="Znf_B-box"/>
</dbReference>
<protein>
    <recommendedName>
        <fullName evidence="10">RING-type domain-containing protein</fullName>
    </recommendedName>
</protein>
<feature type="domain" description="B box-type" evidence="7">
    <location>
        <begin position="107"/>
        <end position="148"/>
    </location>
</feature>
<evidence type="ECO:0000256" key="2">
    <source>
        <dbReference type="ARBA" id="ARBA00022771"/>
    </source>
</evidence>
<dbReference type="PROSITE" id="PS50119">
    <property type="entry name" value="ZF_BBOX"/>
    <property type="match status" value="1"/>
</dbReference>
<dbReference type="OrthoDB" id="76105at2759"/>
<dbReference type="SMART" id="SM00184">
    <property type="entry name" value="RING"/>
    <property type="match status" value="1"/>
</dbReference>
<dbReference type="InterPro" id="IPR050143">
    <property type="entry name" value="TRIM/RBCC"/>
</dbReference>
<feature type="domain" description="RING-type" evidence="6">
    <location>
        <begin position="6"/>
        <end position="53"/>
    </location>
</feature>
<dbReference type="SMART" id="SM00336">
    <property type="entry name" value="BBOX"/>
    <property type="match status" value="1"/>
</dbReference>
<evidence type="ECO:0000313" key="8">
    <source>
        <dbReference type="EMBL" id="CAD8117326.1"/>
    </source>
</evidence>
<reference evidence="8" key="1">
    <citation type="submission" date="2021-01" db="EMBL/GenBank/DDBJ databases">
        <authorList>
            <consortium name="Genoscope - CEA"/>
            <person name="William W."/>
        </authorList>
    </citation>
    <scope>NUCLEOTIDE SEQUENCE</scope>
</reference>
<feature type="compositionally biased region" description="Low complexity" evidence="5">
    <location>
        <begin position="416"/>
        <end position="427"/>
    </location>
</feature>
<sequence length="590" mass="68474">MEELICPQCHNIFNEFDNIPLMLPDCGHTICQKCIQYMLSNADGQQISCPDDKYFFQVHFIISILAKGKTQISQFPKNCQLLKMIVKQRPSIEQPEYQLHLNNLAQERIELCAEHLEKLEIVCLTDNIRICTKCALFGNHRHHEMKSVDDVVREVTLKAENIMQTYQKILDKQQEMTESKFFEPLSDKFQVMLNESSMSVKEKFRELHQQLDQKEYKLLEQLNGLTSTLEQQTKRQIKDQIQQSLQQAELWKIGAKDRLLYFSTMTDNGELPLDLLYNQEFKGNAIIEEMDRTIKILEQKINNIRIRKIRVNFKKAEIDKCFDTMCSLTLQLNHTENNHIENSFTKFDQEEPLLLRDNSVADWTENDESLITQVSQNQSHVSTQSQVIQIKSSLRTENLCSSIPPLKTNKQKSPNKEQQQQSNNNLQPPAPISILRQGISPTPKLQDKKKKTFKMNEKFDSVWQAFKNDNLEIADFSNAELGDEGCSIIADQLKICKKVKQLKLARNKISDDGATILLQALTQSNNLVSLNLSSNMITERTLDLILFLINNRNYQRISIYHRLSQMQQNLGKKQKNLKSQDTQLTYDGII</sequence>
<dbReference type="InterPro" id="IPR017907">
    <property type="entry name" value="Znf_RING_CS"/>
</dbReference>
<keyword evidence="1" id="KW-0479">Metal-binding</keyword>
<evidence type="ECO:0000259" key="7">
    <source>
        <dbReference type="PROSITE" id="PS50119"/>
    </source>
</evidence>
<dbReference type="PROSITE" id="PS50089">
    <property type="entry name" value="ZF_RING_2"/>
    <property type="match status" value="1"/>
</dbReference>
<keyword evidence="3" id="KW-0862">Zinc</keyword>
<name>A0A8S1QP64_9CILI</name>
<evidence type="ECO:0000256" key="4">
    <source>
        <dbReference type="PROSITE-ProRule" id="PRU00024"/>
    </source>
</evidence>
<dbReference type="AlphaFoldDB" id="A0A8S1QP64"/>
<dbReference type="Pfam" id="PF00643">
    <property type="entry name" value="zf-B_box"/>
    <property type="match status" value="1"/>
</dbReference>